<sequence length="100" mass="11657">MDYSKTPLWMQDDLVKDIPREKLDFLSKLFAQGHGKSQKEMMALLMPAMRKAKQEHLTFTPQEMQAAITAIKKYSTESELRQIENILEKSRSQKNNSRQA</sequence>
<evidence type="ECO:0000313" key="2">
    <source>
        <dbReference type="Proteomes" id="UP001197795"/>
    </source>
</evidence>
<reference evidence="1 2" key="1">
    <citation type="submission" date="2021-10" db="EMBL/GenBank/DDBJ databases">
        <title>Anaerobic single-cell dispensing facilitates the cultivation of human gut bacteria.</title>
        <authorList>
            <person name="Afrizal A."/>
        </authorList>
    </citation>
    <scope>NUCLEOTIDE SEQUENCE [LARGE SCALE GENOMIC DNA]</scope>
    <source>
        <strain evidence="1 2">CLA-AA-H273</strain>
    </source>
</reference>
<accession>A0AAE3A593</accession>
<gene>
    <name evidence="1" type="ORF">LKD75_16180</name>
</gene>
<evidence type="ECO:0000313" key="1">
    <source>
        <dbReference type="EMBL" id="MCC2121100.1"/>
    </source>
</evidence>
<dbReference type="RefSeq" id="WP_022312421.1">
    <property type="nucleotide sequence ID" value="NZ_JAJEPV010000058.1"/>
</dbReference>
<dbReference type="Proteomes" id="UP001197795">
    <property type="component" value="Unassembled WGS sequence"/>
</dbReference>
<proteinExistence type="predicted"/>
<dbReference type="EMBL" id="JAJEPV010000058">
    <property type="protein sequence ID" value="MCC2121100.1"/>
    <property type="molecule type" value="Genomic_DNA"/>
</dbReference>
<comment type="caution">
    <text evidence="1">The sequence shown here is derived from an EMBL/GenBank/DDBJ whole genome shotgun (WGS) entry which is preliminary data.</text>
</comment>
<protein>
    <submittedName>
        <fullName evidence="1">Uncharacterized protein</fullName>
    </submittedName>
</protein>
<dbReference type="AlphaFoldDB" id="A0AAE3A593"/>
<name>A0AAE3A593_9FIRM</name>
<keyword evidence="2" id="KW-1185">Reference proteome</keyword>
<organism evidence="1 2">
    <name type="scientific">Waltera acetigignens</name>
    <dbReference type="NCBI Taxonomy" id="2981769"/>
    <lineage>
        <taxon>Bacteria</taxon>
        <taxon>Bacillati</taxon>
        <taxon>Bacillota</taxon>
        <taxon>Clostridia</taxon>
        <taxon>Lachnospirales</taxon>
        <taxon>Lachnospiraceae</taxon>
        <taxon>Waltera</taxon>
    </lineage>
</organism>